<evidence type="ECO:0000259" key="1">
    <source>
        <dbReference type="Pfam" id="PF00534"/>
    </source>
</evidence>
<proteinExistence type="predicted"/>
<keyword evidence="2" id="KW-0808">Transferase</keyword>
<dbReference type="Pfam" id="PF00534">
    <property type="entry name" value="Glycos_transf_1"/>
    <property type="match status" value="1"/>
</dbReference>
<organism evidence="2 3">
    <name type="scientific">Candidatus Gottesmanbacteria bacterium GW2011_GWC2_39_8</name>
    <dbReference type="NCBI Taxonomy" id="1618450"/>
    <lineage>
        <taxon>Bacteria</taxon>
        <taxon>Candidatus Gottesmaniibacteriota</taxon>
    </lineage>
</organism>
<name>A0A0G0Q0G7_9BACT</name>
<dbReference type="PANTHER" id="PTHR12526">
    <property type="entry name" value="GLYCOSYLTRANSFERASE"/>
    <property type="match status" value="1"/>
</dbReference>
<accession>A0A0G0Q0G7</accession>
<dbReference type="CDD" id="cd03801">
    <property type="entry name" value="GT4_PimA-like"/>
    <property type="match status" value="1"/>
</dbReference>
<dbReference type="AlphaFoldDB" id="A0A0G0Q0G7"/>
<dbReference type="PANTHER" id="PTHR12526:SF627">
    <property type="entry name" value="D-RHAMNOSYLTRANSFERASE WBPZ"/>
    <property type="match status" value="1"/>
</dbReference>
<dbReference type="InterPro" id="IPR001296">
    <property type="entry name" value="Glyco_trans_1"/>
</dbReference>
<sequence length="337" mass="38999">MKKINKSNGVYKIFTWHIHGSYLYYCSKTGHEIYLPRGLDEEGYIGKTENFPWGKNVHEISINELRRSEFDCIIFQTPKNYYEDQYKILNLKQRLLPKIYLEHNPPRELPTDTKHPVVDDPEVAIIHVTNFNKLMWDSGQNSNFVIDHGVEDYGYLYKGNMKKGIAVINNLESRGRRLGNDIYKLLSRSVPLDIIGTNSEKIGGLGEVGYKQIPAFISRYRFFLNPIRYTSLGLSLCEAMMLGLPVVGLSTTEVVSTIENNVTGFVSNDMEYLAEKMNYLLSNPEQAREMGMKAREYALKRFNIRRFTKDWTEVLSFVIGGKRKRSYDQLKNAFPMV</sequence>
<dbReference type="Gene3D" id="3.40.50.2000">
    <property type="entry name" value="Glycogen Phosphorylase B"/>
    <property type="match status" value="1"/>
</dbReference>
<dbReference type="EMBL" id="LBXN01000011">
    <property type="protein sequence ID" value="KKR33844.1"/>
    <property type="molecule type" value="Genomic_DNA"/>
</dbReference>
<evidence type="ECO:0000313" key="2">
    <source>
        <dbReference type="EMBL" id="KKR33844.1"/>
    </source>
</evidence>
<feature type="domain" description="Glycosyl transferase family 1" evidence="1">
    <location>
        <begin position="200"/>
        <end position="296"/>
    </location>
</feature>
<dbReference type="GO" id="GO:0016757">
    <property type="term" value="F:glycosyltransferase activity"/>
    <property type="evidence" value="ECO:0007669"/>
    <property type="project" value="InterPro"/>
</dbReference>
<protein>
    <submittedName>
        <fullName evidence="2">Glycosyl transferase group 1</fullName>
    </submittedName>
</protein>
<comment type="caution">
    <text evidence="2">The sequence shown here is derived from an EMBL/GenBank/DDBJ whole genome shotgun (WGS) entry which is preliminary data.</text>
</comment>
<dbReference type="SUPFAM" id="SSF53756">
    <property type="entry name" value="UDP-Glycosyltransferase/glycogen phosphorylase"/>
    <property type="match status" value="1"/>
</dbReference>
<dbReference type="Proteomes" id="UP000034539">
    <property type="component" value="Unassembled WGS sequence"/>
</dbReference>
<evidence type="ECO:0000313" key="3">
    <source>
        <dbReference type="Proteomes" id="UP000034539"/>
    </source>
</evidence>
<reference evidence="2 3" key="1">
    <citation type="journal article" date="2015" name="Nature">
        <title>rRNA introns, odd ribosomes, and small enigmatic genomes across a large radiation of phyla.</title>
        <authorList>
            <person name="Brown C.T."/>
            <person name="Hug L.A."/>
            <person name="Thomas B.C."/>
            <person name="Sharon I."/>
            <person name="Castelle C.J."/>
            <person name="Singh A."/>
            <person name="Wilkins M.J."/>
            <person name="Williams K.H."/>
            <person name="Banfield J.F."/>
        </authorList>
    </citation>
    <scope>NUCLEOTIDE SEQUENCE [LARGE SCALE GENOMIC DNA]</scope>
</reference>
<dbReference type="PATRIC" id="fig|1618450.3.peg.347"/>
<gene>
    <name evidence="2" type="ORF">UT63_C0011G0026</name>
</gene>